<sequence>MAQKPDIYTRVTEKIIADLEGGARPWHKPWNAEHLAGRITRPLRHNGIAYRGLNIILLWTASVAYGYAAPTWMTYRQALELGGQVRKGSKGQLVIYADKFHKTETDDAGQDREVEIPFMKGYTVFNVDQIEGLPETYYAVTAQTPETAERDTAAEAFFAATKADIRHGGNQAYYAVEPDYVQMPPFETFETPESYYATLGHEITHWTRHSKRLGRSFGRKCWGDEGYAQEELVAELGAAFLAADLGLSPEPREEHASYIAHWLEGLRNDTRFIFQAAAHAQRAVDYLHGLQPKPEEVAA</sequence>
<dbReference type="InterPro" id="IPR017113">
    <property type="entry name" value="Antirestriction_ArdC"/>
</dbReference>
<proteinExistence type="predicted"/>
<dbReference type="AlphaFoldDB" id="A0A1I3Y061"/>
<dbReference type="PIRSF" id="PIRSF037112">
    <property type="entry name" value="Antirestriction_ArdC"/>
    <property type="match status" value="1"/>
</dbReference>
<evidence type="ECO:0000259" key="3">
    <source>
        <dbReference type="Pfam" id="PF18818"/>
    </source>
</evidence>
<keyword evidence="1" id="KW-0812">Transmembrane</keyword>
<evidence type="ECO:0000256" key="1">
    <source>
        <dbReference type="SAM" id="Phobius"/>
    </source>
</evidence>
<dbReference type="OrthoDB" id="9792687at2"/>
<feature type="domain" description="N-terminal" evidence="2">
    <location>
        <begin position="6"/>
        <end position="125"/>
    </location>
</feature>
<gene>
    <name evidence="4" type="ORF">SAMN04487991_4221</name>
</gene>
<protein>
    <submittedName>
        <fullName evidence="4">Antirestriction protein ArdC</fullName>
    </submittedName>
</protein>
<keyword evidence="5" id="KW-1185">Reference proteome</keyword>
<organism evidence="4 5">
    <name type="scientific">Celeribacter neptunius</name>
    <dbReference type="NCBI Taxonomy" id="588602"/>
    <lineage>
        <taxon>Bacteria</taxon>
        <taxon>Pseudomonadati</taxon>
        <taxon>Pseudomonadota</taxon>
        <taxon>Alphaproteobacteria</taxon>
        <taxon>Rhodobacterales</taxon>
        <taxon>Roseobacteraceae</taxon>
        <taxon>Celeribacter</taxon>
    </lineage>
</organism>
<reference evidence="5" key="1">
    <citation type="submission" date="2016-10" db="EMBL/GenBank/DDBJ databases">
        <authorList>
            <person name="Varghese N."/>
            <person name="Submissions S."/>
        </authorList>
    </citation>
    <scope>NUCLEOTIDE SEQUENCE [LARGE SCALE GENOMIC DNA]</scope>
    <source>
        <strain evidence="5">DSM 26471</strain>
    </source>
</reference>
<dbReference type="Proteomes" id="UP000199630">
    <property type="component" value="Unassembled WGS sequence"/>
</dbReference>
<feature type="domain" description="Polyvalent protein metallopeptidase" evidence="3">
    <location>
        <begin position="153"/>
        <end position="279"/>
    </location>
</feature>
<name>A0A1I3Y061_9RHOB</name>
<dbReference type="GO" id="GO:0003697">
    <property type="term" value="F:single-stranded DNA binding"/>
    <property type="evidence" value="ECO:0007669"/>
    <property type="project" value="InterPro"/>
</dbReference>
<evidence type="ECO:0000313" key="4">
    <source>
        <dbReference type="EMBL" id="SFK25142.1"/>
    </source>
</evidence>
<feature type="transmembrane region" description="Helical" evidence="1">
    <location>
        <begin position="48"/>
        <end position="68"/>
    </location>
</feature>
<keyword evidence="1" id="KW-0472">Membrane</keyword>
<evidence type="ECO:0000259" key="2">
    <source>
        <dbReference type="Pfam" id="PF08401"/>
    </source>
</evidence>
<dbReference type="EMBL" id="FORH01000011">
    <property type="protein sequence ID" value="SFK25142.1"/>
    <property type="molecule type" value="Genomic_DNA"/>
</dbReference>
<dbReference type="STRING" id="588602.SAMN04487991_4221"/>
<evidence type="ECO:0000313" key="5">
    <source>
        <dbReference type="Proteomes" id="UP000199630"/>
    </source>
</evidence>
<dbReference type="RefSeq" id="WP_090063230.1">
    <property type="nucleotide sequence ID" value="NZ_FORH01000011.1"/>
</dbReference>
<dbReference type="InterPro" id="IPR041459">
    <property type="entry name" value="MPTase-PolyVal"/>
</dbReference>
<dbReference type="Pfam" id="PF08401">
    <property type="entry name" value="ArdcN"/>
    <property type="match status" value="1"/>
</dbReference>
<accession>A0A1I3Y061</accession>
<dbReference type="Pfam" id="PF18818">
    <property type="entry name" value="MPTase-PolyVal"/>
    <property type="match status" value="1"/>
</dbReference>
<dbReference type="InterPro" id="IPR013610">
    <property type="entry name" value="ArdC_N"/>
</dbReference>
<keyword evidence="1" id="KW-1133">Transmembrane helix</keyword>